<sequence length="189" mass="20922">MNHAETNTEVVDVNTADRVSRSLSELAKQLGWLLFSFKGRLARAPYFLSTFLLYGIILFTYFVIPSFIDSGLITISEPFSSGESSGGWSDSAKVVGFILGAVVVVWANFAITFKRFHDFGESLGTFIIFCLVGLIPYVGGFVWLYPLIRSSDLHPNEYGQGPGWNNWSKPQVADAVRSDTATVSYKDLI</sequence>
<evidence type="ECO:0008006" key="4">
    <source>
        <dbReference type="Google" id="ProtNLM"/>
    </source>
</evidence>
<dbReference type="STRING" id="1742972.COMA1_11362"/>
<dbReference type="Proteomes" id="UP000199032">
    <property type="component" value="Unassembled WGS sequence"/>
</dbReference>
<protein>
    <recommendedName>
        <fullName evidence="4">DUF805 domain-containing protein</fullName>
    </recommendedName>
</protein>
<proteinExistence type="predicted"/>
<dbReference type="AlphaFoldDB" id="A0A0S4LD60"/>
<reference evidence="2 3" key="1">
    <citation type="submission" date="2015-10" db="EMBL/GenBank/DDBJ databases">
        <authorList>
            <person name="Gilbert D.G."/>
        </authorList>
    </citation>
    <scope>NUCLEOTIDE SEQUENCE [LARGE SCALE GENOMIC DNA]</scope>
    <source>
        <strain evidence="2">COMA1</strain>
    </source>
</reference>
<feature type="transmembrane region" description="Helical" evidence="1">
    <location>
        <begin position="46"/>
        <end position="68"/>
    </location>
</feature>
<keyword evidence="1" id="KW-1133">Transmembrane helix</keyword>
<keyword evidence="3" id="KW-1185">Reference proteome</keyword>
<gene>
    <name evidence="2" type="ORF">COMA1_11362</name>
</gene>
<organism evidence="2 3">
    <name type="scientific">Candidatus Nitrospira nitrosa</name>
    <dbReference type="NCBI Taxonomy" id="1742972"/>
    <lineage>
        <taxon>Bacteria</taxon>
        <taxon>Pseudomonadati</taxon>
        <taxon>Nitrospirota</taxon>
        <taxon>Nitrospiria</taxon>
        <taxon>Nitrospirales</taxon>
        <taxon>Nitrospiraceae</taxon>
        <taxon>Nitrospira</taxon>
    </lineage>
</organism>
<evidence type="ECO:0000313" key="2">
    <source>
        <dbReference type="EMBL" id="CUS33828.1"/>
    </source>
</evidence>
<dbReference type="PANTHER" id="PTHR34980">
    <property type="entry name" value="INNER MEMBRANE PROTEIN-RELATED-RELATED"/>
    <property type="match status" value="1"/>
</dbReference>
<dbReference type="GO" id="GO:0005886">
    <property type="term" value="C:plasma membrane"/>
    <property type="evidence" value="ECO:0007669"/>
    <property type="project" value="TreeGrafter"/>
</dbReference>
<keyword evidence="1" id="KW-0812">Transmembrane</keyword>
<dbReference type="EMBL" id="CZQA01000001">
    <property type="protein sequence ID" value="CUS33828.1"/>
    <property type="molecule type" value="Genomic_DNA"/>
</dbReference>
<name>A0A0S4LD60_9BACT</name>
<dbReference type="InterPro" id="IPR008523">
    <property type="entry name" value="DUF805"/>
</dbReference>
<accession>A0A0S4LD60</accession>
<dbReference type="Pfam" id="PF05656">
    <property type="entry name" value="DUF805"/>
    <property type="match status" value="1"/>
</dbReference>
<feature type="transmembrane region" description="Helical" evidence="1">
    <location>
        <begin position="123"/>
        <end position="145"/>
    </location>
</feature>
<evidence type="ECO:0000256" key="1">
    <source>
        <dbReference type="SAM" id="Phobius"/>
    </source>
</evidence>
<keyword evidence="1" id="KW-0472">Membrane</keyword>
<dbReference type="RefSeq" id="WP_090745492.1">
    <property type="nucleotide sequence ID" value="NZ_CZQA01000001.1"/>
</dbReference>
<evidence type="ECO:0000313" key="3">
    <source>
        <dbReference type="Proteomes" id="UP000199032"/>
    </source>
</evidence>
<dbReference type="OrthoDB" id="9812349at2"/>
<feature type="transmembrane region" description="Helical" evidence="1">
    <location>
        <begin position="94"/>
        <end position="111"/>
    </location>
</feature>